<evidence type="ECO:0000313" key="2">
    <source>
        <dbReference type="EMBL" id="MVO10965.1"/>
    </source>
</evidence>
<reference evidence="3" key="1">
    <citation type="submission" date="2019-05" db="EMBL/GenBank/DDBJ databases">
        <title>Flavobacterium profundi sp. nov., isolated from a deep-sea seamount.</title>
        <authorList>
            <person name="Zhang D.-C."/>
        </authorList>
    </citation>
    <scope>NUCLEOTIDE SEQUENCE [LARGE SCALE GENOMIC DNA]</scope>
    <source>
        <strain evidence="3">TP390</strain>
    </source>
</reference>
<dbReference type="PANTHER" id="PTHR43179:SF7">
    <property type="entry name" value="RHAMNOSYLTRANSFERASE WBBL"/>
    <property type="match status" value="1"/>
</dbReference>
<dbReference type="InterPro" id="IPR001173">
    <property type="entry name" value="Glyco_trans_2-like"/>
</dbReference>
<dbReference type="CDD" id="cd04186">
    <property type="entry name" value="GT_2_like_c"/>
    <property type="match status" value="1"/>
</dbReference>
<dbReference type="OrthoDB" id="9771846at2"/>
<dbReference type="EMBL" id="WQLW01000018">
    <property type="protein sequence ID" value="MVO10965.1"/>
    <property type="molecule type" value="Genomic_DNA"/>
</dbReference>
<organism evidence="2 3">
    <name type="scientific">Flavobacterium profundi</name>
    <dbReference type="NCBI Taxonomy" id="1774945"/>
    <lineage>
        <taxon>Bacteria</taxon>
        <taxon>Pseudomonadati</taxon>
        <taxon>Bacteroidota</taxon>
        <taxon>Flavobacteriia</taxon>
        <taxon>Flavobacteriales</taxon>
        <taxon>Flavobacteriaceae</taxon>
        <taxon>Flavobacterium</taxon>
    </lineage>
</organism>
<dbReference type="RefSeq" id="WP_140999383.1">
    <property type="nucleotide sequence ID" value="NZ_VDCZ01000018.1"/>
</dbReference>
<dbReference type="PANTHER" id="PTHR43179">
    <property type="entry name" value="RHAMNOSYLTRANSFERASE WBBL"/>
    <property type="match status" value="1"/>
</dbReference>
<evidence type="ECO:0000259" key="1">
    <source>
        <dbReference type="Pfam" id="PF00535"/>
    </source>
</evidence>
<dbReference type="GO" id="GO:0016740">
    <property type="term" value="F:transferase activity"/>
    <property type="evidence" value="ECO:0007669"/>
    <property type="project" value="UniProtKB-KW"/>
</dbReference>
<dbReference type="InterPro" id="IPR029044">
    <property type="entry name" value="Nucleotide-diphossugar_trans"/>
</dbReference>
<protein>
    <submittedName>
        <fullName evidence="2">Glycosyltransferase</fullName>
    </submittedName>
</protein>
<dbReference type="Proteomes" id="UP000431264">
    <property type="component" value="Unassembled WGS sequence"/>
</dbReference>
<keyword evidence="3" id="KW-1185">Reference proteome</keyword>
<feature type="domain" description="Glycosyltransferase 2-like" evidence="1">
    <location>
        <begin position="5"/>
        <end position="188"/>
    </location>
</feature>
<dbReference type="AlphaFoldDB" id="A0A6I4IVZ4"/>
<comment type="caution">
    <text evidence="2">The sequence shown here is derived from an EMBL/GenBank/DDBJ whole genome shotgun (WGS) entry which is preliminary data.</text>
</comment>
<keyword evidence="2" id="KW-0808">Transferase</keyword>
<name>A0A6I4IVZ4_9FLAO</name>
<dbReference type="Gene3D" id="3.90.550.10">
    <property type="entry name" value="Spore Coat Polysaccharide Biosynthesis Protein SpsA, Chain A"/>
    <property type="match status" value="1"/>
</dbReference>
<gene>
    <name evidence="2" type="ORF">GOQ30_17470</name>
</gene>
<dbReference type="SUPFAM" id="SSF53448">
    <property type="entry name" value="Nucleotide-diphospho-sugar transferases"/>
    <property type="match status" value="1"/>
</dbReference>
<accession>A0A6I4IVZ4</accession>
<sequence>MLDLSIIIINYNTSSYTIQCVESIIKHTSTLLNYNIIIVDNHSKLNDYNLLKNYIAALNNPSIKLLRNHINTGFGGGNMIGCQFSDATYYAFVNNDSILLNDCFSIIIEAMKNNESFGICGPQSFKEDGSLLPTLDHFSSPLKELLGRYFLETINPKIYPKRKLEYKSPQRGQFVSGSFMMVRSDDFWSVGGFDTNIFLYQEETDLCIRLAKIKKYAYLIPDAKFIHFHGASTPKSIEIKTELKISLLYVIRKHYGYLNYRIILLFLQIKYFIKSIRKPKYWSLFKVLFRGGRLNDSLKHKQNNKE</sequence>
<evidence type="ECO:0000313" key="3">
    <source>
        <dbReference type="Proteomes" id="UP000431264"/>
    </source>
</evidence>
<proteinExistence type="predicted"/>
<dbReference type="Pfam" id="PF00535">
    <property type="entry name" value="Glycos_transf_2"/>
    <property type="match status" value="1"/>
</dbReference>